<feature type="domain" description="Acyl-CoA dehydrogenase/oxidase C-terminal" evidence="11">
    <location>
        <begin position="285"/>
        <end position="450"/>
    </location>
</feature>
<evidence type="ECO:0000259" key="12">
    <source>
        <dbReference type="Pfam" id="PF02770"/>
    </source>
</evidence>
<dbReference type="InterPro" id="IPR006091">
    <property type="entry name" value="Acyl-CoA_Oxase/DH_mid-dom"/>
</dbReference>
<dbReference type="InterPro" id="IPR009075">
    <property type="entry name" value="AcylCo_DH/oxidase_C"/>
</dbReference>
<keyword evidence="4 10" id="KW-0274">FAD</keyword>
<dbReference type="InterPro" id="IPR037069">
    <property type="entry name" value="AcylCoA_DH/ox_N_sf"/>
</dbReference>
<dbReference type="GO" id="GO:0050660">
    <property type="term" value="F:flavin adenine dinucleotide binding"/>
    <property type="evidence" value="ECO:0007669"/>
    <property type="project" value="InterPro"/>
</dbReference>
<dbReference type="Pfam" id="PF00441">
    <property type="entry name" value="Acyl-CoA_dh_1"/>
    <property type="match status" value="1"/>
</dbReference>
<evidence type="ECO:0000313" key="15">
    <source>
        <dbReference type="EMBL" id="PHZ85845.1"/>
    </source>
</evidence>
<evidence type="ECO:0000256" key="7">
    <source>
        <dbReference type="ARBA" id="ARBA00058683"/>
    </source>
</evidence>
<name>A0A2G4YU39_9PROT</name>
<dbReference type="Gene3D" id="1.20.140.10">
    <property type="entry name" value="Butyryl-CoA Dehydrogenase, subunit A, domain 3"/>
    <property type="match status" value="1"/>
</dbReference>
<evidence type="ECO:0000256" key="3">
    <source>
        <dbReference type="ARBA" id="ARBA00022630"/>
    </source>
</evidence>
<dbReference type="InterPro" id="IPR046373">
    <property type="entry name" value="Acyl-CoA_Oxase/DH_mid-dom_sf"/>
</dbReference>
<evidence type="ECO:0000313" key="16">
    <source>
        <dbReference type="Proteomes" id="UP000229730"/>
    </source>
</evidence>
<proteinExistence type="inferred from homology"/>
<sequence>MADYIAPTREMKFVLKDVIDIAEVTALGRFQDASDDIIDAVLEEAGKFCREVLSPLNAVGDKQGAQLTADGVVASPGFKEAYQAYADNGWTSVCGDPAYGGQGLPLTLGSAVYEFVDAANMAFSLQPMLTTGAIESILAHGTAEQKAIYLEKMISGQWGGSMNLTEPGAGTDVGALKTKAEPAGDGTYHITGQKIFITWGDHDLTENIVHLVLARTPGSPEGTKGISLFIVPKYLVNEDGSLGGRNDAKCISLEHKLGIHGSPTCVMAFGEESDCIGYMIGAEHKGMAAMFTMMNNARLNVGIQGVGSSERALQMATTFAADRIQGKAIGATVPGPHAIIEHADVRRMLMTIKSTTEAARALTMLNAKALDLAEHHPDEDVRQANKGLADLLTPLSKAYGSDIGVENASLAVQVHGGMGFVEETGIAQVYRDTRINPIYEGTNGVQAMDLVGRKLPMQGGRFWRALLKDIGEFTTTLPDTDEFTGLKVNMQQAVAASEECAEWIVVQQGVNMRNALAGSSPFLRLLSVTVGGYLLAKGALAARTRLDEGDEEQDFLQAKIITARFYAEQIVPTTLGLKSSIMAGDELFFGIPSEQLTP</sequence>
<feature type="domain" description="Acetyl-CoA dehydrogenase-like C-terminal" evidence="14">
    <location>
        <begin position="467"/>
        <end position="588"/>
    </location>
</feature>
<accession>A0A2G4YU39</accession>
<dbReference type="Gene3D" id="2.40.110.10">
    <property type="entry name" value="Butyryl-CoA Dehydrogenase, subunit A, domain 2"/>
    <property type="match status" value="1"/>
</dbReference>
<evidence type="ECO:0000256" key="1">
    <source>
        <dbReference type="ARBA" id="ARBA00001974"/>
    </source>
</evidence>
<keyword evidence="5 10" id="KW-0560">Oxidoreductase</keyword>
<evidence type="ECO:0000259" key="14">
    <source>
        <dbReference type="Pfam" id="PF12806"/>
    </source>
</evidence>
<evidence type="ECO:0000256" key="8">
    <source>
        <dbReference type="ARBA" id="ARBA00066694"/>
    </source>
</evidence>
<dbReference type="AlphaFoldDB" id="A0A2G4YU39"/>
<comment type="caution">
    <text evidence="15">The sequence shown here is derived from an EMBL/GenBank/DDBJ whole genome shotgun (WGS) entry which is preliminary data.</text>
</comment>
<dbReference type="InterPro" id="IPR025878">
    <property type="entry name" value="Acyl-CoA_dh-like_C_dom"/>
</dbReference>
<dbReference type="SUPFAM" id="SSF47203">
    <property type="entry name" value="Acyl-CoA dehydrogenase C-terminal domain-like"/>
    <property type="match status" value="1"/>
</dbReference>
<comment type="similarity">
    <text evidence="2 10">Belongs to the acyl-CoA dehydrogenase family.</text>
</comment>
<dbReference type="PANTHER" id="PTHR42803">
    <property type="entry name" value="ACYL-COA DEHYDROGENASE"/>
    <property type="match status" value="1"/>
</dbReference>
<reference evidence="15 16" key="1">
    <citation type="submission" date="2017-10" db="EMBL/GenBank/DDBJ databases">
        <title>Frigbacter circumglobatus gen. nov. sp. nov., isolated from sediment cultured in situ.</title>
        <authorList>
            <person name="Zhao Z."/>
        </authorList>
    </citation>
    <scope>NUCLEOTIDE SEQUENCE [LARGE SCALE GENOMIC DNA]</scope>
    <source>
        <strain evidence="15 16">ZYL</strain>
    </source>
</reference>
<comment type="cofactor">
    <cofactor evidence="1 10">
        <name>FAD</name>
        <dbReference type="ChEBI" id="CHEBI:57692"/>
    </cofactor>
</comment>
<dbReference type="EMBL" id="PDEM01000009">
    <property type="protein sequence ID" value="PHZ85845.1"/>
    <property type="molecule type" value="Genomic_DNA"/>
</dbReference>
<protein>
    <recommendedName>
        <fullName evidence="9">3-methylmercaptopropionyl-CoA dehydrogenase</fullName>
        <ecNumber evidence="8">1.3.99.41</ecNumber>
    </recommendedName>
</protein>
<evidence type="ECO:0000256" key="9">
    <source>
        <dbReference type="ARBA" id="ARBA00069043"/>
    </source>
</evidence>
<dbReference type="InterPro" id="IPR036250">
    <property type="entry name" value="AcylCo_DH-like_C"/>
</dbReference>
<feature type="domain" description="Acyl-CoA oxidase/dehydrogenase middle" evidence="12">
    <location>
        <begin position="162"/>
        <end position="269"/>
    </location>
</feature>
<keyword evidence="3 10" id="KW-0285">Flavoprotein</keyword>
<dbReference type="GO" id="GO:0016627">
    <property type="term" value="F:oxidoreductase activity, acting on the CH-CH group of donors"/>
    <property type="evidence" value="ECO:0007669"/>
    <property type="project" value="InterPro"/>
</dbReference>
<organism evidence="15 16">
    <name type="scientific">Paremcibacter congregatus</name>
    <dbReference type="NCBI Taxonomy" id="2043170"/>
    <lineage>
        <taxon>Bacteria</taxon>
        <taxon>Pseudomonadati</taxon>
        <taxon>Pseudomonadota</taxon>
        <taxon>Alphaproteobacteria</taxon>
        <taxon>Emcibacterales</taxon>
        <taxon>Emcibacteraceae</taxon>
        <taxon>Paremcibacter</taxon>
    </lineage>
</organism>
<evidence type="ECO:0000256" key="2">
    <source>
        <dbReference type="ARBA" id="ARBA00009347"/>
    </source>
</evidence>
<comment type="catalytic activity">
    <reaction evidence="6">
        <text>3-(methylsulfanyl)propanoyl-CoA + oxidized [electron-transfer flavoprotein] + H(+) = 3-(methylsulfanyl)acryloyl-CoA + reduced [electron-transfer flavoprotein]</text>
        <dbReference type="Rhea" id="RHEA:52612"/>
        <dbReference type="Rhea" id="RHEA-COMP:10685"/>
        <dbReference type="Rhea" id="RHEA-COMP:10686"/>
        <dbReference type="ChEBI" id="CHEBI:15378"/>
        <dbReference type="ChEBI" id="CHEBI:57692"/>
        <dbReference type="ChEBI" id="CHEBI:58307"/>
        <dbReference type="ChEBI" id="CHEBI:82815"/>
        <dbReference type="ChEBI" id="CHEBI:84994"/>
        <dbReference type="EC" id="1.3.99.41"/>
    </reaction>
    <physiologicalReaction direction="left-to-right" evidence="6">
        <dbReference type="Rhea" id="RHEA:52613"/>
    </physiologicalReaction>
</comment>
<evidence type="ECO:0000256" key="10">
    <source>
        <dbReference type="RuleBase" id="RU362125"/>
    </source>
</evidence>
<evidence type="ECO:0000256" key="5">
    <source>
        <dbReference type="ARBA" id="ARBA00023002"/>
    </source>
</evidence>
<dbReference type="Proteomes" id="UP000229730">
    <property type="component" value="Unassembled WGS sequence"/>
</dbReference>
<dbReference type="SUPFAM" id="SSF56645">
    <property type="entry name" value="Acyl-CoA dehydrogenase NM domain-like"/>
    <property type="match status" value="1"/>
</dbReference>
<comment type="function">
    <text evidence="7">Involved in the assimilation of dimethylsulphoniopropionate (DMSP), an important compound in the fixation of carbon in marine phytoplankton, by mediating the conversion of 3-(methylthio)propanoyl-CoA (MMPA-CoA) to 3-(methylthio)acryloyl-CoA (MTA-CoA).</text>
</comment>
<dbReference type="InParanoid" id="A0A2G4YU39"/>
<evidence type="ECO:0000256" key="6">
    <source>
        <dbReference type="ARBA" id="ARBA00051388"/>
    </source>
</evidence>
<dbReference type="Gene3D" id="1.10.540.10">
    <property type="entry name" value="Acyl-CoA dehydrogenase/oxidase, N-terminal domain"/>
    <property type="match status" value="1"/>
</dbReference>
<evidence type="ECO:0000259" key="11">
    <source>
        <dbReference type="Pfam" id="PF00441"/>
    </source>
</evidence>
<dbReference type="InterPro" id="IPR052166">
    <property type="entry name" value="Diverse_Acyl-CoA_DH"/>
</dbReference>
<dbReference type="Pfam" id="PF02770">
    <property type="entry name" value="Acyl-CoA_dh_M"/>
    <property type="match status" value="1"/>
</dbReference>
<dbReference type="PANTHER" id="PTHR42803:SF1">
    <property type="entry name" value="BROAD-SPECIFICITY LINEAR ACYL-COA DEHYDROGENASE FADE5"/>
    <property type="match status" value="1"/>
</dbReference>
<evidence type="ECO:0000256" key="4">
    <source>
        <dbReference type="ARBA" id="ARBA00022827"/>
    </source>
</evidence>
<dbReference type="Pfam" id="PF12806">
    <property type="entry name" value="Acyl-CoA_dh_C"/>
    <property type="match status" value="1"/>
</dbReference>
<feature type="domain" description="Acyl-CoA dehydrogenase/oxidase N-terminal" evidence="13">
    <location>
        <begin position="40"/>
        <end position="157"/>
    </location>
</feature>
<dbReference type="InterPro" id="IPR009100">
    <property type="entry name" value="AcylCoA_DH/oxidase_NM_dom_sf"/>
</dbReference>
<dbReference type="EC" id="1.3.99.41" evidence="8"/>
<dbReference type="RefSeq" id="WP_099471430.1">
    <property type="nucleotide sequence ID" value="NZ_CP041025.1"/>
</dbReference>
<dbReference type="FunFam" id="2.40.110.10:FF:000031">
    <property type="entry name" value="Acyl-CoA dehydrogenase, putative"/>
    <property type="match status" value="1"/>
</dbReference>
<dbReference type="OrthoDB" id="9807883at2"/>
<dbReference type="InterPro" id="IPR013786">
    <property type="entry name" value="AcylCoA_DH/ox_N"/>
</dbReference>
<gene>
    <name evidence="15" type="ORF">CRD36_03975</name>
</gene>
<dbReference type="Pfam" id="PF02771">
    <property type="entry name" value="Acyl-CoA_dh_N"/>
    <property type="match status" value="1"/>
</dbReference>
<keyword evidence="16" id="KW-1185">Reference proteome</keyword>
<evidence type="ECO:0000259" key="13">
    <source>
        <dbReference type="Pfam" id="PF02771"/>
    </source>
</evidence>